<evidence type="ECO:0000313" key="10">
    <source>
        <dbReference type="EMBL" id="SEG82723.1"/>
    </source>
</evidence>
<evidence type="ECO:0000256" key="3">
    <source>
        <dbReference type="ARBA" id="ARBA00022571"/>
    </source>
</evidence>
<dbReference type="HAMAP" id="MF_01105">
    <property type="entry name" value="N_acetyl_glu_synth"/>
    <property type="match status" value="1"/>
</dbReference>
<dbReference type="GO" id="GO:0005737">
    <property type="term" value="C:cytoplasm"/>
    <property type="evidence" value="ECO:0007669"/>
    <property type="project" value="UniProtKB-SubCell"/>
</dbReference>
<proteinExistence type="inferred from homology"/>
<dbReference type="Pfam" id="PF00696">
    <property type="entry name" value="AA_kinase"/>
    <property type="match status" value="1"/>
</dbReference>
<evidence type="ECO:0000256" key="5">
    <source>
        <dbReference type="ARBA" id="ARBA00022679"/>
    </source>
</evidence>
<dbReference type="Pfam" id="PF00583">
    <property type="entry name" value="Acetyltransf_1"/>
    <property type="match status" value="1"/>
</dbReference>
<comment type="miscellaneous">
    <text evidence="8">In bacteria which possess the bifunctional enzyme ornithine acetyltransferase/N-acetylglutamate synthase (ArgJ), ArgA fulfills an anaplerotic role.</text>
</comment>
<comment type="pathway">
    <text evidence="1 8">Amino-acid biosynthesis; L-arginine biosynthesis; N(2)-acetyl-L-ornithine from L-glutamate: step 1/4.</text>
</comment>
<dbReference type="AlphaFoldDB" id="A0A1H6DD42"/>
<evidence type="ECO:0000256" key="7">
    <source>
        <dbReference type="ARBA" id="ARBA00048372"/>
    </source>
</evidence>
<organism evidence="10 11">
    <name type="scientific">Marinobacterium lutimaris</name>
    <dbReference type="NCBI Taxonomy" id="568106"/>
    <lineage>
        <taxon>Bacteria</taxon>
        <taxon>Pseudomonadati</taxon>
        <taxon>Pseudomonadota</taxon>
        <taxon>Gammaproteobacteria</taxon>
        <taxon>Oceanospirillales</taxon>
        <taxon>Oceanospirillaceae</taxon>
        <taxon>Marinobacterium</taxon>
    </lineage>
</organism>
<dbReference type="InterPro" id="IPR016181">
    <property type="entry name" value="Acyl_CoA_acyltransferase"/>
</dbReference>
<feature type="domain" description="N-acetyltransferase" evidence="9">
    <location>
        <begin position="315"/>
        <end position="462"/>
    </location>
</feature>
<accession>A0A1H6DD42</accession>
<dbReference type="InterPro" id="IPR001048">
    <property type="entry name" value="Asp/Glu/Uridylate_kinase"/>
</dbReference>
<evidence type="ECO:0000256" key="6">
    <source>
        <dbReference type="ARBA" id="ARBA00023315"/>
    </source>
</evidence>
<dbReference type="PIRSF" id="PIRSF000423">
    <property type="entry name" value="ArgA"/>
    <property type="match status" value="1"/>
</dbReference>
<dbReference type="GO" id="GO:0006526">
    <property type="term" value="P:L-arginine biosynthetic process"/>
    <property type="evidence" value="ECO:0007669"/>
    <property type="project" value="UniProtKB-UniRule"/>
</dbReference>
<dbReference type="InterPro" id="IPR033719">
    <property type="entry name" value="NAGS_kin"/>
</dbReference>
<dbReference type="PANTHER" id="PTHR30602">
    <property type="entry name" value="AMINO-ACID ACETYLTRANSFERASE"/>
    <property type="match status" value="1"/>
</dbReference>
<dbReference type="CDD" id="cd04301">
    <property type="entry name" value="NAT_SF"/>
    <property type="match status" value="1"/>
</dbReference>
<dbReference type="GO" id="GO:0004042">
    <property type="term" value="F:L-glutamate N-acetyltransferase activity"/>
    <property type="evidence" value="ECO:0007669"/>
    <property type="project" value="UniProtKB-UniRule"/>
</dbReference>
<dbReference type="PROSITE" id="PS51186">
    <property type="entry name" value="GNAT"/>
    <property type="match status" value="1"/>
</dbReference>
<dbReference type="InterPro" id="IPR000182">
    <property type="entry name" value="GNAT_dom"/>
</dbReference>
<sequence length="463" mass="51462">MIASKLLLLKASEQVDRVNDTTQDFVNWFRHSSPYIHAHRGKTFVVMLGGEAIIDTRLASIVQDIALLNSLDVRLVLVHGARPQINTRMQEAGIETRLHHDQRVTDSDTLRCVIEAVGRVRMEIEAQLSMGLANTPMHGARIRVCGGNFITARPLGVVDGVDMGHTGELRRVDVKGINQQLDMDNIVLISNLGYSPTGEVFNLSVEEVATGVATALKADKLILFGEQEGIRDSNDELRSELLAETARRLVHKYSATISAEDSWSETACLLQAAVDACDKGVPRCHLVSHSQDGALLLELFTRDGTGTMISKESYEQVRPANIEDVGGLIELIKPLEEKGILVRRSRELLEAEIERFHLVVRDGAIIGCAALYPFAEDSMGELACVAINNEYRGGNRGDLLLEHIEEEAKRIGLKKLFVLTTRTAHWFLERGFRAAPLDELPGQRKELYNFQRNSKVFIKPLKD</sequence>
<dbReference type="InterPro" id="IPR010167">
    <property type="entry name" value="NH2A_AcTrfase"/>
</dbReference>
<dbReference type="EC" id="2.3.1.1" evidence="8"/>
<evidence type="ECO:0000313" key="11">
    <source>
        <dbReference type="Proteomes" id="UP000236745"/>
    </source>
</evidence>
<comment type="catalytic activity">
    <reaction evidence="7 8">
        <text>L-glutamate + acetyl-CoA = N-acetyl-L-glutamate + CoA + H(+)</text>
        <dbReference type="Rhea" id="RHEA:24292"/>
        <dbReference type="ChEBI" id="CHEBI:15378"/>
        <dbReference type="ChEBI" id="CHEBI:29985"/>
        <dbReference type="ChEBI" id="CHEBI:44337"/>
        <dbReference type="ChEBI" id="CHEBI:57287"/>
        <dbReference type="ChEBI" id="CHEBI:57288"/>
        <dbReference type="EC" id="2.3.1.1"/>
    </reaction>
</comment>
<dbReference type="CDD" id="cd04237">
    <property type="entry name" value="AAK_NAGS-ABP"/>
    <property type="match status" value="1"/>
</dbReference>
<dbReference type="Gene3D" id="3.40.1160.10">
    <property type="entry name" value="Acetylglutamate kinase-like"/>
    <property type="match status" value="1"/>
</dbReference>
<protein>
    <recommendedName>
        <fullName evidence="8">Amino-acid acetyltransferase</fullName>
        <ecNumber evidence="8">2.3.1.1</ecNumber>
    </recommendedName>
    <alternativeName>
        <fullName evidence="8">N-acetylglutamate synthase</fullName>
        <shortName evidence="8">AGS</shortName>
        <shortName evidence="8">NAGS</shortName>
    </alternativeName>
</protein>
<keyword evidence="3 8" id="KW-0055">Arginine biosynthesis</keyword>
<dbReference type="Gene3D" id="3.40.630.30">
    <property type="match status" value="1"/>
</dbReference>
<gene>
    <name evidence="8" type="primary">argA</name>
    <name evidence="10" type="ORF">SAMN05444390_105397</name>
</gene>
<evidence type="ECO:0000256" key="8">
    <source>
        <dbReference type="HAMAP-Rule" id="MF_01105"/>
    </source>
</evidence>
<evidence type="ECO:0000256" key="4">
    <source>
        <dbReference type="ARBA" id="ARBA00022605"/>
    </source>
</evidence>
<dbReference type="EMBL" id="FNVQ01000005">
    <property type="protein sequence ID" value="SEG82723.1"/>
    <property type="molecule type" value="Genomic_DNA"/>
</dbReference>
<evidence type="ECO:0000256" key="1">
    <source>
        <dbReference type="ARBA" id="ARBA00004925"/>
    </source>
</evidence>
<keyword evidence="11" id="KW-1185">Reference proteome</keyword>
<dbReference type="NCBIfam" id="NF003641">
    <property type="entry name" value="PRK05279.1"/>
    <property type="match status" value="1"/>
</dbReference>
<dbReference type="UniPathway" id="UPA00068">
    <property type="reaction ID" value="UER00106"/>
</dbReference>
<name>A0A1H6DD42_9GAMM</name>
<keyword evidence="6 8" id="KW-0012">Acyltransferase</keyword>
<dbReference type="InterPro" id="IPR036393">
    <property type="entry name" value="AceGlu_kinase-like_sf"/>
</dbReference>
<keyword evidence="4 8" id="KW-0028">Amino-acid biosynthesis</keyword>
<dbReference type="Proteomes" id="UP000236745">
    <property type="component" value="Unassembled WGS sequence"/>
</dbReference>
<evidence type="ECO:0000259" key="9">
    <source>
        <dbReference type="PROSITE" id="PS51186"/>
    </source>
</evidence>
<evidence type="ECO:0000256" key="2">
    <source>
        <dbReference type="ARBA" id="ARBA00009145"/>
    </source>
</evidence>
<dbReference type="NCBIfam" id="TIGR01890">
    <property type="entry name" value="N-Ac-Glu-synth"/>
    <property type="match status" value="1"/>
</dbReference>
<keyword evidence="8" id="KW-0963">Cytoplasm</keyword>
<comment type="subcellular location">
    <subcellularLocation>
        <location evidence="8">Cytoplasm</location>
    </subcellularLocation>
</comment>
<dbReference type="SUPFAM" id="SSF53633">
    <property type="entry name" value="Carbamate kinase-like"/>
    <property type="match status" value="1"/>
</dbReference>
<dbReference type="SUPFAM" id="SSF55729">
    <property type="entry name" value="Acyl-CoA N-acyltransferases (Nat)"/>
    <property type="match status" value="1"/>
</dbReference>
<reference evidence="10 11" key="1">
    <citation type="submission" date="2016-10" db="EMBL/GenBank/DDBJ databases">
        <authorList>
            <person name="de Groot N.N."/>
        </authorList>
    </citation>
    <scope>NUCLEOTIDE SEQUENCE [LARGE SCALE GENOMIC DNA]</scope>
    <source>
        <strain evidence="10 11">DSM 22012</strain>
    </source>
</reference>
<dbReference type="PANTHER" id="PTHR30602:SF12">
    <property type="entry name" value="AMINO-ACID ACETYLTRANSFERASE NAGS1, CHLOROPLASTIC-RELATED"/>
    <property type="match status" value="1"/>
</dbReference>
<comment type="similarity">
    <text evidence="2 8">Belongs to the acetyltransferase family. ArgA subfamily.</text>
</comment>
<keyword evidence="5 8" id="KW-0808">Transferase</keyword>